<protein>
    <recommendedName>
        <fullName evidence="1">Peptidase C45 hydrolase domain-containing protein</fullName>
    </recommendedName>
</protein>
<gene>
    <name evidence="2" type="ORF">ACJMK2_014121</name>
</gene>
<reference evidence="2 3" key="1">
    <citation type="submission" date="2024-11" db="EMBL/GenBank/DDBJ databases">
        <title>Chromosome-level genome assembly of the freshwater bivalve Anodonta woodiana.</title>
        <authorList>
            <person name="Chen X."/>
        </authorList>
    </citation>
    <scope>NUCLEOTIDE SEQUENCE [LARGE SCALE GENOMIC DNA]</scope>
    <source>
        <strain evidence="2">MN2024</strain>
        <tissue evidence="2">Gills</tissue>
    </source>
</reference>
<dbReference type="EMBL" id="JBJQND010000014">
    <property type="protein sequence ID" value="KAL3854885.1"/>
    <property type="molecule type" value="Genomic_DNA"/>
</dbReference>
<name>A0ABD3UZM1_SINWO</name>
<sequence>MESSNNSQVLPLLFTRGTHYEVGYSIGSVFQDRIRKYFNSSTHVQSRLLRFYDTQRGRDIFAEYLVGGESCFPQYVTEIRGIADGCGMSFEHIFLLNISKEVDNVHFAEMDVKLLSHVHGCSTIFLNRPDVKILAHNEDCDPAIKPYGYLVNANVIEPGGKSGTVQCDEEHFFAFSYPGTLPGNAFGFNKHGLVFSMNGLYSKNASLGSPSRLLLNRALLSASSVDDVIRIARNQDYGSGYGYNINLASLNKKEMCSIEVAPGKTECPLEVTNVHEQHDVNKSCHYFHFNHYQHLKGIEERSGLNSTFARAKRAEQIAPPRNVREVKAILGDTQISKYPIFRRPCTTDDSTTVYTGVFDILQETVEVYAENPNSCAPLFKLPLTL</sequence>
<dbReference type="Proteomes" id="UP001634394">
    <property type="component" value="Unassembled WGS sequence"/>
</dbReference>
<evidence type="ECO:0000313" key="2">
    <source>
        <dbReference type="EMBL" id="KAL3854885.1"/>
    </source>
</evidence>
<proteinExistence type="predicted"/>
<dbReference type="InterPro" id="IPR005079">
    <property type="entry name" value="Peptidase_C45_hydrolase"/>
</dbReference>
<keyword evidence="3" id="KW-1185">Reference proteome</keyword>
<dbReference type="PANTHER" id="PTHR34180:SF1">
    <property type="entry name" value="BETA-ALANYL-DOPAMINE_CARCININE HYDROLASE"/>
    <property type="match status" value="1"/>
</dbReference>
<feature type="domain" description="Peptidase C45 hydrolase" evidence="1">
    <location>
        <begin position="127"/>
        <end position="373"/>
    </location>
</feature>
<accession>A0ABD3UZM1</accession>
<dbReference type="InterPro" id="IPR047794">
    <property type="entry name" value="C45_proenzyme-like"/>
</dbReference>
<comment type="caution">
    <text evidence="2">The sequence shown here is derived from an EMBL/GenBank/DDBJ whole genome shotgun (WGS) entry which is preliminary data.</text>
</comment>
<dbReference type="InterPro" id="IPR047801">
    <property type="entry name" value="Peptidase_C45"/>
</dbReference>
<dbReference type="AlphaFoldDB" id="A0ABD3UZM1"/>
<dbReference type="Gene3D" id="3.60.60.10">
    <property type="entry name" value="Penicillin V Acylase, Chain A"/>
    <property type="match status" value="1"/>
</dbReference>
<evidence type="ECO:0000259" key="1">
    <source>
        <dbReference type="Pfam" id="PF03417"/>
    </source>
</evidence>
<organism evidence="2 3">
    <name type="scientific">Sinanodonta woodiana</name>
    <name type="common">Chinese pond mussel</name>
    <name type="synonym">Anodonta woodiana</name>
    <dbReference type="NCBI Taxonomy" id="1069815"/>
    <lineage>
        <taxon>Eukaryota</taxon>
        <taxon>Metazoa</taxon>
        <taxon>Spiralia</taxon>
        <taxon>Lophotrochozoa</taxon>
        <taxon>Mollusca</taxon>
        <taxon>Bivalvia</taxon>
        <taxon>Autobranchia</taxon>
        <taxon>Heteroconchia</taxon>
        <taxon>Palaeoheterodonta</taxon>
        <taxon>Unionida</taxon>
        <taxon>Unionoidea</taxon>
        <taxon>Unionidae</taxon>
        <taxon>Unioninae</taxon>
        <taxon>Sinanodonta</taxon>
    </lineage>
</organism>
<evidence type="ECO:0000313" key="3">
    <source>
        <dbReference type="Proteomes" id="UP001634394"/>
    </source>
</evidence>
<dbReference type="PANTHER" id="PTHR34180">
    <property type="entry name" value="PEPTIDASE C45"/>
    <property type="match status" value="1"/>
</dbReference>
<dbReference type="NCBIfam" id="NF040521">
    <property type="entry name" value="C45_proenzyme"/>
    <property type="match status" value="1"/>
</dbReference>
<dbReference type="Pfam" id="PF03417">
    <property type="entry name" value="AAT"/>
    <property type="match status" value="1"/>
</dbReference>